<protein>
    <submittedName>
        <fullName evidence="3">Protocatechuate 3,4-dioxygenase</fullName>
    </submittedName>
</protein>
<keyword evidence="3" id="KW-0560">Oxidoreductase</keyword>
<dbReference type="STRING" id="665126.ABB55_12515"/>
<evidence type="ECO:0000256" key="1">
    <source>
        <dbReference type="SAM" id="MobiDB-lite"/>
    </source>
</evidence>
<dbReference type="NCBIfam" id="NF009901">
    <property type="entry name" value="PRK13364.1"/>
    <property type="match status" value="1"/>
</dbReference>
<feature type="domain" description="Extradiol ring-cleavage dioxygenase class III enzyme subunit B" evidence="2">
    <location>
        <begin position="8"/>
        <end position="268"/>
    </location>
</feature>
<dbReference type="GO" id="GO:0016702">
    <property type="term" value="F:oxidoreductase activity, acting on single donors with incorporation of molecular oxygen, incorporation of two atoms of oxygen"/>
    <property type="evidence" value="ECO:0007669"/>
    <property type="project" value="UniProtKB-ARBA"/>
</dbReference>
<proteinExistence type="predicted"/>
<dbReference type="Pfam" id="PF02900">
    <property type="entry name" value="LigB"/>
    <property type="match status" value="1"/>
</dbReference>
<dbReference type="GO" id="GO:0008198">
    <property type="term" value="F:ferrous iron binding"/>
    <property type="evidence" value="ECO:0007669"/>
    <property type="project" value="InterPro"/>
</dbReference>
<reference evidence="3 4" key="1">
    <citation type="submission" date="2015-09" db="EMBL/GenBank/DDBJ databases">
        <authorList>
            <consortium name="Swine Surveillance"/>
        </authorList>
    </citation>
    <scope>NUCLEOTIDE SEQUENCE [LARGE SCALE GENOMIC DNA]</scope>
    <source>
        <strain evidence="3 4">16</strain>
    </source>
</reference>
<organism evidence="3 4">
    <name type="scientific">Prosthecodimorpha hirschii</name>
    <dbReference type="NCBI Taxonomy" id="665126"/>
    <lineage>
        <taxon>Bacteria</taxon>
        <taxon>Pseudomonadati</taxon>
        <taxon>Pseudomonadota</taxon>
        <taxon>Alphaproteobacteria</taxon>
        <taxon>Hyphomicrobiales</taxon>
        <taxon>Ancalomicrobiaceae</taxon>
        <taxon>Prosthecodimorpha</taxon>
    </lineage>
</organism>
<keyword evidence="3" id="KW-0223">Dioxygenase</keyword>
<dbReference type="Gene3D" id="3.40.830.10">
    <property type="entry name" value="LigB-like"/>
    <property type="match status" value="1"/>
</dbReference>
<reference evidence="3 4" key="2">
    <citation type="submission" date="2015-10" db="EMBL/GenBank/DDBJ databases">
        <title>Draft Genome Sequence of Prosthecomicrobium hirschii ATCC 27832.</title>
        <authorList>
            <person name="Daniel J."/>
            <person name="Givan S.A."/>
            <person name="Brun Y.V."/>
            <person name="Brown P.J."/>
        </authorList>
    </citation>
    <scope>NUCLEOTIDE SEQUENCE [LARGE SCALE GENOMIC DNA]</scope>
    <source>
        <strain evidence="3 4">16</strain>
    </source>
</reference>
<dbReference type="NCBIfam" id="NF009902">
    <property type="entry name" value="PRK13365.1"/>
    <property type="match status" value="1"/>
</dbReference>
<keyword evidence="4" id="KW-1185">Reference proteome</keyword>
<dbReference type="EMBL" id="LJYW01000001">
    <property type="protein sequence ID" value="KPL52937.1"/>
    <property type="molecule type" value="Genomic_DNA"/>
</dbReference>
<feature type="region of interest" description="Disordered" evidence="1">
    <location>
        <begin position="283"/>
        <end position="306"/>
    </location>
</feature>
<gene>
    <name evidence="3" type="ORF">ABB55_12515</name>
</gene>
<evidence type="ECO:0000313" key="3">
    <source>
        <dbReference type="EMBL" id="KPL52937.1"/>
    </source>
</evidence>
<evidence type="ECO:0000313" key="4">
    <source>
        <dbReference type="Proteomes" id="UP000048984"/>
    </source>
</evidence>
<name>A0A0N8GF00_9HYPH</name>
<dbReference type="InterPro" id="IPR004183">
    <property type="entry name" value="Xdiol_dOase_suB"/>
</dbReference>
<dbReference type="Proteomes" id="UP000048984">
    <property type="component" value="Unassembled WGS sequence"/>
</dbReference>
<accession>A0A0N8GF00</accession>
<dbReference type="SUPFAM" id="SSF53213">
    <property type="entry name" value="LigB-like"/>
    <property type="match status" value="1"/>
</dbReference>
<dbReference type="AlphaFoldDB" id="A0A0N8GF00"/>
<dbReference type="RefSeq" id="WP_054359100.1">
    <property type="nucleotide sequence ID" value="NZ_LJYW01000001.1"/>
</dbReference>
<comment type="caution">
    <text evidence="3">The sequence shown here is derived from an EMBL/GenBank/DDBJ whole genome shotgun (WGS) entry which is preliminary data.</text>
</comment>
<sequence length="306" mass="33516">MAKLIGGLGTSHVPSIAAAIDKGLAGTDAWKPFFDGYVPAKEWIARAKPDIAVVIFNDHGNSFFLDRVPTFAVGCAEEYRPVDEGWGPRPIPPFEGAADFSWHLIDTLVDSRFDPMICQEIEVDHGLQVPLELFFGRPEAWPVRVVPIFVNVIQYPIPLPSRCYEMGRVLRQAIESWPGDERVVVIGTGGLSHQLQGSRAGFVNPEADRAFLKDIATDPDRLAAMSRERYVEMFGSEGAELMMWLVMRGAMDRDVVVRHTHYFVPASMTGAGMIVMENAATAEEADPVAPSPGPEAPATDPEVQAA</sequence>
<evidence type="ECO:0000259" key="2">
    <source>
        <dbReference type="Pfam" id="PF02900"/>
    </source>
</evidence>
<dbReference type="NCBIfam" id="NF009903">
    <property type="entry name" value="PRK13366.1"/>
    <property type="match status" value="1"/>
</dbReference>